<evidence type="ECO:0000256" key="7">
    <source>
        <dbReference type="ARBA" id="ARBA00022692"/>
    </source>
</evidence>
<dbReference type="SUPFAM" id="SSF158472">
    <property type="entry name" value="HAMP domain-like"/>
    <property type="match status" value="1"/>
</dbReference>
<evidence type="ECO:0000313" key="17">
    <source>
        <dbReference type="EMBL" id="RPD90104.1"/>
    </source>
</evidence>
<dbReference type="InterPro" id="IPR016380">
    <property type="entry name" value="Sig_transdc_His_kin_NarX/NarQ"/>
</dbReference>
<dbReference type="InterPro" id="IPR029095">
    <property type="entry name" value="NarX-like_N"/>
</dbReference>
<dbReference type="Gene3D" id="1.20.120.960">
    <property type="entry name" value="Histidine kinase NarX, sensor domain"/>
    <property type="match status" value="1"/>
</dbReference>
<dbReference type="GO" id="GO:0005524">
    <property type="term" value="F:ATP binding"/>
    <property type="evidence" value="ECO:0007669"/>
    <property type="project" value="UniProtKB-UniRule"/>
</dbReference>
<organism evidence="17 18">
    <name type="scientific">Neisseria weixii</name>
    <dbReference type="NCBI Taxonomy" id="1853276"/>
    <lineage>
        <taxon>Bacteria</taxon>
        <taxon>Pseudomonadati</taxon>
        <taxon>Pseudomonadota</taxon>
        <taxon>Betaproteobacteria</taxon>
        <taxon>Neisseriales</taxon>
        <taxon>Neisseriaceae</taxon>
        <taxon>Neisseria</taxon>
    </lineage>
</organism>
<feature type="domain" description="HAMP" evidence="16">
    <location>
        <begin position="182"/>
        <end position="234"/>
    </location>
</feature>
<dbReference type="GO" id="GO:0005886">
    <property type="term" value="C:plasma membrane"/>
    <property type="evidence" value="ECO:0007669"/>
    <property type="project" value="UniProtKB-SubCell"/>
</dbReference>
<dbReference type="InterPro" id="IPR003594">
    <property type="entry name" value="HATPase_dom"/>
</dbReference>
<feature type="transmembrane region" description="Helical" evidence="15">
    <location>
        <begin position="163"/>
        <end position="184"/>
    </location>
</feature>
<evidence type="ECO:0000256" key="11">
    <source>
        <dbReference type="ARBA" id="ARBA00022989"/>
    </source>
</evidence>
<evidence type="ECO:0000256" key="3">
    <source>
        <dbReference type="ARBA" id="ARBA00022475"/>
    </source>
</evidence>
<dbReference type="Gene3D" id="1.20.5.1930">
    <property type="match status" value="1"/>
</dbReference>
<keyword evidence="7 15" id="KW-0812">Transmembrane</keyword>
<dbReference type="Proteomes" id="UP000272412">
    <property type="component" value="Unassembled WGS sequence"/>
</dbReference>
<keyword evidence="8 14" id="KW-0547">Nucleotide-binding</keyword>
<dbReference type="Pfam" id="PF00672">
    <property type="entry name" value="HAMP"/>
    <property type="match status" value="1"/>
</dbReference>
<dbReference type="Pfam" id="PF07730">
    <property type="entry name" value="HisKA_3"/>
    <property type="match status" value="1"/>
</dbReference>
<keyword evidence="9 14" id="KW-0418">Kinase</keyword>
<dbReference type="OrthoDB" id="9811306at2"/>
<dbReference type="SUPFAM" id="SSF55874">
    <property type="entry name" value="ATPase domain of HSP90 chaperone/DNA topoisomerase II/histidine kinase"/>
    <property type="match status" value="1"/>
</dbReference>
<dbReference type="InterPro" id="IPR042295">
    <property type="entry name" value="NarX-like_N_sf"/>
</dbReference>
<evidence type="ECO:0000256" key="8">
    <source>
        <dbReference type="ARBA" id="ARBA00022741"/>
    </source>
</evidence>
<evidence type="ECO:0000256" key="15">
    <source>
        <dbReference type="SAM" id="Phobius"/>
    </source>
</evidence>
<evidence type="ECO:0000256" key="4">
    <source>
        <dbReference type="ARBA" id="ARBA00022519"/>
    </source>
</evidence>
<dbReference type="EMBL" id="RPFL01000004">
    <property type="protein sequence ID" value="RPD90104.1"/>
    <property type="molecule type" value="Genomic_DNA"/>
</dbReference>
<dbReference type="EC" id="2.7.13.3" evidence="14"/>
<dbReference type="Gene3D" id="3.30.450.40">
    <property type="match status" value="1"/>
</dbReference>
<dbReference type="CDD" id="cd06225">
    <property type="entry name" value="HAMP"/>
    <property type="match status" value="1"/>
</dbReference>
<evidence type="ECO:0000313" key="18">
    <source>
        <dbReference type="Proteomes" id="UP000272412"/>
    </source>
</evidence>
<comment type="subcellular location">
    <subcellularLocation>
        <location evidence="2">Cell inner membrane</location>
        <topology evidence="2">Multi-pass membrane protein</topology>
    </subcellularLocation>
</comment>
<dbReference type="Gene3D" id="3.30.565.10">
    <property type="entry name" value="Histidine kinase-like ATPase, C-terminal domain"/>
    <property type="match status" value="1"/>
</dbReference>
<evidence type="ECO:0000256" key="12">
    <source>
        <dbReference type="ARBA" id="ARBA00023012"/>
    </source>
</evidence>
<dbReference type="InterPro" id="IPR029016">
    <property type="entry name" value="GAF-like_dom_sf"/>
</dbReference>
<name>A0A3N4N1I5_9NEIS</name>
<evidence type="ECO:0000259" key="16">
    <source>
        <dbReference type="PROSITE" id="PS50885"/>
    </source>
</evidence>
<evidence type="ECO:0000256" key="14">
    <source>
        <dbReference type="PIRNR" id="PIRNR003167"/>
    </source>
</evidence>
<keyword evidence="5" id="KW-0597">Phosphoprotein</keyword>
<sequence length="632" mass="71832">MFPQRLSTRLKLLTLLWLVAATASIVLTLVLSWRLEGGAAAINDTGSLRMQTYRLGLLLESRAPQSKIDRYIEDFDQTLANLSNGVPERPLFLPNDKDVQANLATLKHTWANDIKPWFQTISAERLAFNRSKIPPFIQSIDTLAKSIEIVNNQYINKLRLFQLMLLGMVCISSIIMVLLLYRWIILPLTHLQNGVTAIHDGQFGKQVPIENVTEFAEVDHGFNQMSTRLHNLYQNLEQQVADKTRDLAQKNHTLETLYYFSHLLSQAQTVAEASEGFLNKIMDMIPAQAGSIRLIDFQRKRMDLITHRGLPENLQTAEACRKLEKCTCGEAVNQSGRQTVNFYKTPPQNHEVAEPLCSQSGFHFLRVFKISSNGVDLGMMTLYFNHAGADNGDDHLLESLCQQLGITVSNLRLGIENRQLAVLQERNLIAQGLHDSIAQTLTFLNLQIQMLDKALKKSGLNQDARVNEKLQFIKEGVRECYEDVRELLLNFRTKITHNEFNDAVERLIARFRQQTQIDTVTDWQDNGPLLTSEQQLQFIFILQESLSNIRKHAQATQVNVSFHNQDDFEMKIEDNGCGFDTADLNDFAENGHVGLNIMFERAQRIHADLNVASQPGNTAISLLLPKKERILE</sequence>
<dbReference type="Pfam" id="PF02518">
    <property type="entry name" value="HATPase_c"/>
    <property type="match status" value="1"/>
</dbReference>
<dbReference type="RefSeq" id="WP_123803796.1">
    <property type="nucleotide sequence ID" value="NZ_RPFL01000004.1"/>
</dbReference>
<dbReference type="SUPFAM" id="SSF55781">
    <property type="entry name" value="GAF domain-like"/>
    <property type="match status" value="1"/>
</dbReference>
<dbReference type="InterPro" id="IPR011712">
    <property type="entry name" value="Sig_transdc_His_kin_sub3_dim/P"/>
</dbReference>
<dbReference type="GO" id="GO:0000155">
    <property type="term" value="F:phosphorelay sensor kinase activity"/>
    <property type="evidence" value="ECO:0007669"/>
    <property type="project" value="UniProtKB-UniRule"/>
</dbReference>
<keyword evidence="18" id="KW-1185">Reference proteome</keyword>
<dbReference type="InterPro" id="IPR036890">
    <property type="entry name" value="HATPase_C_sf"/>
</dbReference>
<keyword evidence="4 14" id="KW-0997">Cell inner membrane</keyword>
<accession>A0A3N4N1I5</accession>
<dbReference type="PANTHER" id="PTHR24421">
    <property type="entry name" value="NITRATE/NITRITE SENSOR PROTEIN NARX-RELATED"/>
    <property type="match status" value="1"/>
</dbReference>
<keyword evidence="10 14" id="KW-0067">ATP-binding</keyword>
<dbReference type="AlphaFoldDB" id="A0A3N4N1I5"/>
<comment type="catalytic activity">
    <reaction evidence="1 14">
        <text>ATP + protein L-histidine = ADP + protein N-phospho-L-histidine.</text>
        <dbReference type="EC" id="2.7.13.3"/>
    </reaction>
</comment>
<evidence type="ECO:0000256" key="9">
    <source>
        <dbReference type="ARBA" id="ARBA00022777"/>
    </source>
</evidence>
<dbReference type="Pfam" id="PF13675">
    <property type="entry name" value="PilJ"/>
    <property type="match status" value="1"/>
</dbReference>
<dbReference type="CDD" id="cd16917">
    <property type="entry name" value="HATPase_UhpB-NarQ-NarX-like"/>
    <property type="match status" value="1"/>
</dbReference>
<protein>
    <recommendedName>
        <fullName evidence="14">Sensor protein</fullName>
        <ecNumber evidence="14">2.7.13.3</ecNumber>
    </recommendedName>
</protein>
<dbReference type="InterPro" id="IPR003660">
    <property type="entry name" value="HAMP_dom"/>
</dbReference>
<reference evidence="17 18" key="1">
    <citation type="submission" date="2018-11" db="EMBL/GenBank/DDBJ databases">
        <title>Neisseria weixii sp. nov. isolated from the rectal contents of plateau pika (Ochotona cruzoniae).</title>
        <authorList>
            <person name="Zhang G."/>
        </authorList>
    </citation>
    <scope>NUCLEOTIDE SEQUENCE [LARGE SCALE GENOMIC DNA]</scope>
    <source>
        <strain evidence="17 18">10009</strain>
    </source>
</reference>
<dbReference type="GO" id="GO:0046983">
    <property type="term" value="F:protein dimerization activity"/>
    <property type="evidence" value="ECO:0007669"/>
    <property type="project" value="UniProtKB-UniRule"/>
</dbReference>
<keyword evidence="3 14" id="KW-1003">Cell membrane</keyword>
<dbReference type="PANTHER" id="PTHR24421:SF10">
    <property type="entry name" value="NITRATE_NITRITE SENSOR PROTEIN NARQ"/>
    <property type="match status" value="1"/>
</dbReference>
<keyword evidence="6 14" id="KW-0808">Transferase</keyword>
<dbReference type="SMART" id="SM00304">
    <property type="entry name" value="HAMP"/>
    <property type="match status" value="1"/>
</dbReference>
<feature type="transmembrane region" description="Helical" evidence="15">
    <location>
        <begin position="12"/>
        <end position="33"/>
    </location>
</feature>
<comment type="caution">
    <text evidence="17">The sequence shown here is derived from an EMBL/GenBank/DDBJ whole genome shotgun (WGS) entry which is preliminary data.</text>
</comment>
<keyword evidence="11 15" id="KW-1133">Transmembrane helix</keyword>
<proteinExistence type="predicted"/>
<evidence type="ECO:0000256" key="10">
    <source>
        <dbReference type="ARBA" id="ARBA00022840"/>
    </source>
</evidence>
<dbReference type="PIRSF" id="PIRSF003167">
    <property type="entry name" value="STHK_NarX/NarQ"/>
    <property type="match status" value="1"/>
</dbReference>
<dbReference type="PROSITE" id="PS50885">
    <property type="entry name" value="HAMP"/>
    <property type="match status" value="1"/>
</dbReference>
<evidence type="ECO:0000256" key="1">
    <source>
        <dbReference type="ARBA" id="ARBA00000085"/>
    </source>
</evidence>
<evidence type="ECO:0000256" key="5">
    <source>
        <dbReference type="ARBA" id="ARBA00022553"/>
    </source>
</evidence>
<dbReference type="InterPro" id="IPR050482">
    <property type="entry name" value="Sensor_HK_TwoCompSys"/>
</dbReference>
<keyword evidence="12 14" id="KW-0902">Two-component regulatory system</keyword>
<evidence type="ECO:0000256" key="2">
    <source>
        <dbReference type="ARBA" id="ARBA00004429"/>
    </source>
</evidence>
<dbReference type="SMART" id="SM00387">
    <property type="entry name" value="HATPase_c"/>
    <property type="match status" value="1"/>
</dbReference>
<evidence type="ECO:0000256" key="13">
    <source>
        <dbReference type="ARBA" id="ARBA00023136"/>
    </source>
</evidence>
<evidence type="ECO:0000256" key="6">
    <source>
        <dbReference type="ARBA" id="ARBA00022679"/>
    </source>
</evidence>
<gene>
    <name evidence="17" type="ORF">EGK74_02050</name>
</gene>
<keyword evidence="13 14" id="KW-0472">Membrane</keyword>